<evidence type="ECO:0000313" key="5">
    <source>
        <dbReference type="Proteomes" id="UP001232750"/>
    </source>
</evidence>
<evidence type="ECO:0000256" key="1">
    <source>
        <dbReference type="ARBA" id="ARBA00006754"/>
    </source>
</evidence>
<keyword evidence="5" id="KW-1185">Reference proteome</keyword>
<dbReference type="Pfam" id="PF17853">
    <property type="entry name" value="GGDEF_2"/>
    <property type="match status" value="1"/>
</dbReference>
<dbReference type="EMBL" id="JASJEU010000013">
    <property type="protein sequence ID" value="MDJ1650638.1"/>
    <property type="molecule type" value="Genomic_DNA"/>
</dbReference>
<feature type="domain" description="CdaR GGDEF-like" evidence="3">
    <location>
        <begin position="291"/>
        <end position="410"/>
    </location>
</feature>
<evidence type="ECO:0000259" key="3">
    <source>
        <dbReference type="Pfam" id="PF17853"/>
    </source>
</evidence>
<organism evidence="4 5">
    <name type="scientific">Gordonibacter faecis</name>
    <dbReference type="NCBI Taxonomy" id="3047475"/>
    <lineage>
        <taxon>Bacteria</taxon>
        <taxon>Bacillati</taxon>
        <taxon>Actinomycetota</taxon>
        <taxon>Coriobacteriia</taxon>
        <taxon>Eggerthellales</taxon>
        <taxon>Eggerthellaceae</taxon>
        <taxon>Gordonibacter</taxon>
    </lineage>
</organism>
<accession>A0ABT7DM76</accession>
<dbReference type="Pfam" id="PF13556">
    <property type="entry name" value="HTH_30"/>
    <property type="match status" value="1"/>
</dbReference>
<dbReference type="Proteomes" id="UP001232750">
    <property type="component" value="Unassembled WGS sequence"/>
</dbReference>
<dbReference type="InterPro" id="IPR041522">
    <property type="entry name" value="CdaR_GGDEF"/>
</dbReference>
<proteinExistence type="inferred from homology"/>
<dbReference type="InterPro" id="IPR042070">
    <property type="entry name" value="PucR_C-HTH_sf"/>
</dbReference>
<dbReference type="Gene3D" id="1.10.10.2840">
    <property type="entry name" value="PucR C-terminal helix-turn-helix domain"/>
    <property type="match status" value="1"/>
</dbReference>
<dbReference type="RefSeq" id="WP_283831979.1">
    <property type="nucleotide sequence ID" value="NZ_JASJEU010000013.1"/>
</dbReference>
<dbReference type="InterPro" id="IPR051448">
    <property type="entry name" value="CdaR-like_regulators"/>
</dbReference>
<comment type="similarity">
    <text evidence="1">Belongs to the CdaR family.</text>
</comment>
<dbReference type="PANTHER" id="PTHR33744">
    <property type="entry name" value="CARBOHYDRATE DIACID REGULATOR"/>
    <property type="match status" value="1"/>
</dbReference>
<protein>
    <submittedName>
        <fullName evidence="4">Helix-turn-helix domain-containing protein</fullName>
    </submittedName>
</protein>
<reference evidence="4 5" key="1">
    <citation type="submission" date="2023-05" db="EMBL/GenBank/DDBJ databases">
        <title>Gordonibacter KGMB12511T sp. nov., isolated from faeces of healthy Korean.</title>
        <authorList>
            <person name="Kim H.S."/>
            <person name="Kim J.-S."/>
            <person name="Suh M.K."/>
            <person name="Eom M.K."/>
            <person name="Do H.E."/>
            <person name="Lee J.-S."/>
        </authorList>
    </citation>
    <scope>NUCLEOTIDE SEQUENCE [LARGE SCALE GENOMIC DNA]</scope>
    <source>
        <strain evidence="4 5">KGMB12511</strain>
    </source>
</reference>
<comment type="caution">
    <text evidence="4">The sequence shown here is derived from an EMBL/GenBank/DDBJ whole genome shotgun (WGS) entry which is preliminary data.</text>
</comment>
<evidence type="ECO:0000313" key="4">
    <source>
        <dbReference type="EMBL" id="MDJ1650638.1"/>
    </source>
</evidence>
<feature type="domain" description="PucR C-terminal helix-turn-helix" evidence="2">
    <location>
        <begin position="462"/>
        <end position="516"/>
    </location>
</feature>
<name>A0ABT7DM76_9ACTN</name>
<dbReference type="PANTHER" id="PTHR33744:SF1">
    <property type="entry name" value="DNA-BINDING TRANSCRIPTIONAL ACTIVATOR ADER"/>
    <property type="match status" value="1"/>
</dbReference>
<sequence>MKLSLQTIEHELGEAVAGSSICSNACEPTLDYPALFGAGEPRLSEHIVYVTNHQDLENAKDKIKRQLSRNPHLALTFVCRGVPPAYCLEAKNCDIVWVNAEYQESKTFNAVQEAFQRLNAWERELGMIVERGGELPDLVNASLKIFKNDLCITDPFSRVLAYRVYRNERFTREQTDLITEGEYLPTSMMFDGVEDEQGGENFASHVPTFSTMHAFHCTVLRSTITLSPEYAVVLSVHPNYQPVGEHDCAPMLTLAAAIERLFRANSATGSSQPFINAHSSLKALIQGKQVSDADLIQSAIAQGWSQDADEYRCLCIDFASSLQIQDCCFMRPYAAVCSRLQATFDCLAFVAENRIIAVVNCSRMNIPHEQFFTNFRHFAKEHHLIAGASAPYYGLRSLRDSYRQAFAALRQGYAANDDQLILFTDHALNIGMNFIMKEMNPERFCPRPLIELAQQNQDLYLALKTYLVSGCNSSEASKHLNLQRSSFVYRLEKAKKILALDLDNPDVRLLLLISFKLVDLYGLSNMEFLAPAER</sequence>
<gene>
    <name evidence="4" type="ORF">QNJ86_07480</name>
</gene>
<dbReference type="InterPro" id="IPR025736">
    <property type="entry name" value="PucR_C-HTH_dom"/>
</dbReference>
<evidence type="ECO:0000259" key="2">
    <source>
        <dbReference type="Pfam" id="PF13556"/>
    </source>
</evidence>